<feature type="transmembrane region" description="Helical" evidence="1">
    <location>
        <begin position="146"/>
        <end position="165"/>
    </location>
</feature>
<feature type="transmembrane region" description="Helical" evidence="1">
    <location>
        <begin position="20"/>
        <end position="41"/>
    </location>
</feature>
<gene>
    <name evidence="2" type="ORF">EXD82_03805</name>
</gene>
<feature type="transmembrane region" description="Helical" evidence="1">
    <location>
        <begin position="172"/>
        <end position="190"/>
    </location>
</feature>
<comment type="caution">
    <text evidence="2">The sequence shown here is derived from an EMBL/GenBank/DDBJ whole genome shotgun (WGS) entry which is preliminary data.</text>
</comment>
<proteinExistence type="predicted"/>
<keyword evidence="1" id="KW-1133">Transmembrane helix</keyword>
<evidence type="ECO:0000313" key="2">
    <source>
        <dbReference type="EMBL" id="TQQ84977.1"/>
    </source>
</evidence>
<feature type="transmembrane region" description="Helical" evidence="1">
    <location>
        <begin position="92"/>
        <end position="117"/>
    </location>
</feature>
<accession>A0A544QWA8</accession>
<keyword evidence="3" id="KW-1185">Reference proteome</keyword>
<dbReference type="Proteomes" id="UP000317863">
    <property type="component" value="Unassembled WGS sequence"/>
</dbReference>
<dbReference type="AlphaFoldDB" id="A0A544QWA8"/>
<name>A0A544QWA8_9FIRM</name>
<feature type="transmembrane region" description="Helical" evidence="1">
    <location>
        <begin position="53"/>
        <end position="72"/>
    </location>
</feature>
<dbReference type="EMBL" id="SGJB01000005">
    <property type="protein sequence ID" value="TQQ84977.1"/>
    <property type="molecule type" value="Genomic_DNA"/>
</dbReference>
<reference evidence="2 3" key="1">
    <citation type="submission" date="2019-02" db="EMBL/GenBank/DDBJ databases">
        <title>Peptostreptococcaceae bacterium ZHW00191 nov., a new bacterium isolated from the human gut.</title>
        <authorList>
            <person name="Zhou H.-W."/>
            <person name="Chen X.-J."/>
        </authorList>
    </citation>
    <scope>NUCLEOTIDE SEQUENCE [LARGE SCALE GENOMIC DNA]</scope>
    <source>
        <strain evidence="2 3">ZHW00191</strain>
    </source>
</reference>
<sequence length="249" mass="27764">MKKLLPYLGYYKRFFKLYILVMFFMYVFSIIAMVIASKFFGTDMFLGVGPIESGMSGSILGVSGAYGAVMAYQMFNELMNIRADRKRVIESIIITSIIFTIISTIICYIMTGLYAAVASGLSGGNMMESFIKAVASSSAIDNTKNTLIVIAVAVSLGNFIGSLIYRVGIIRLIIACLLIAAVVASMWAVYSEALLYMFMKVMMFMRVESNVMVVCIIRILVMEVLFILLMRKAPVLQYAKTWTGKVFHR</sequence>
<evidence type="ECO:0000256" key="1">
    <source>
        <dbReference type="SAM" id="Phobius"/>
    </source>
</evidence>
<protein>
    <submittedName>
        <fullName evidence="2">Uncharacterized protein</fullName>
    </submittedName>
</protein>
<organism evidence="2 3">
    <name type="scientific">Peptacetobacter hominis</name>
    <dbReference type="NCBI Taxonomy" id="2743610"/>
    <lineage>
        <taxon>Bacteria</taxon>
        <taxon>Bacillati</taxon>
        <taxon>Bacillota</taxon>
        <taxon>Clostridia</taxon>
        <taxon>Peptostreptococcales</taxon>
        <taxon>Peptostreptococcaceae</taxon>
        <taxon>Peptacetobacter</taxon>
    </lineage>
</organism>
<feature type="transmembrane region" description="Helical" evidence="1">
    <location>
        <begin position="210"/>
        <end position="230"/>
    </location>
</feature>
<evidence type="ECO:0000313" key="3">
    <source>
        <dbReference type="Proteomes" id="UP000317863"/>
    </source>
</evidence>
<dbReference type="RefSeq" id="WP_142535582.1">
    <property type="nucleotide sequence ID" value="NZ_SGJB01000005.1"/>
</dbReference>
<keyword evidence="1" id="KW-0472">Membrane</keyword>
<keyword evidence="1" id="KW-0812">Transmembrane</keyword>